<dbReference type="PANTHER" id="PTHR43537:SF34">
    <property type="entry name" value="PYRUVATE DEHYDROGENASE COMPLEX REPRESSOR"/>
    <property type="match status" value="1"/>
</dbReference>
<dbReference type="SUPFAM" id="SSF46785">
    <property type="entry name" value="Winged helix' DNA-binding domain"/>
    <property type="match status" value="1"/>
</dbReference>
<dbReference type="InterPro" id="IPR011711">
    <property type="entry name" value="GntR_C"/>
</dbReference>
<evidence type="ECO:0000256" key="6">
    <source>
        <dbReference type="ARBA" id="ARBA00039592"/>
    </source>
</evidence>
<evidence type="ECO:0000256" key="1">
    <source>
        <dbReference type="ARBA" id="ARBA00022491"/>
    </source>
</evidence>
<accession>A0A7V6A610</accession>
<dbReference type="InterPro" id="IPR000524">
    <property type="entry name" value="Tscrpt_reg_HTH_GntR"/>
</dbReference>
<proteinExistence type="predicted"/>
<keyword evidence="2" id="KW-0805">Transcription regulation</keyword>
<dbReference type="GO" id="GO:0003677">
    <property type="term" value="F:DNA binding"/>
    <property type="evidence" value="ECO:0007669"/>
    <property type="project" value="UniProtKB-KW"/>
</dbReference>
<comment type="function">
    <text evidence="5">Transcriptional repressor for the pyruvate dehydrogenase complex genes aceEF and lpd.</text>
</comment>
<dbReference type="PRINTS" id="PR00035">
    <property type="entry name" value="HTHGNTR"/>
</dbReference>
<reference evidence="8" key="1">
    <citation type="journal article" date="2020" name="mSystems">
        <title>Genome- and Community-Level Interaction Insights into Carbon Utilization and Element Cycling Functions of Hydrothermarchaeota in Hydrothermal Sediment.</title>
        <authorList>
            <person name="Zhou Z."/>
            <person name="Liu Y."/>
            <person name="Xu W."/>
            <person name="Pan J."/>
            <person name="Luo Z.H."/>
            <person name="Li M."/>
        </authorList>
    </citation>
    <scope>NUCLEOTIDE SEQUENCE [LARGE SCALE GENOMIC DNA]</scope>
    <source>
        <strain evidence="8">SpSt-767</strain>
    </source>
</reference>
<dbReference type="CDD" id="cd07377">
    <property type="entry name" value="WHTH_GntR"/>
    <property type="match status" value="1"/>
</dbReference>
<evidence type="ECO:0000259" key="7">
    <source>
        <dbReference type="PROSITE" id="PS50949"/>
    </source>
</evidence>
<dbReference type="SMART" id="SM00345">
    <property type="entry name" value="HTH_GNTR"/>
    <property type="match status" value="1"/>
</dbReference>
<dbReference type="Gene3D" id="1.20.120.530">
    <property type="entry name" value="GntR ligand-binding domain-like"/>
    <property type="match status" value="1"/>
</dbReference>
<protein>
    <recommendedName>
        <fullName evidence="6">Pyruvate dehydrogenase complex repressor</fullName>
    </recommendedName>
</protein>
<dbReference type="InterPro" id="IPR036390">
    <property type="entry name" value="WH_DNA-bd_sf"/>
</dbReference>
<dbReference type="AlphaFoldDB" id="A0A7V6A610"/>
<feature type="domain" description="HTH gntR-type" evidence="7">
    <location>
        <begin position="10"/>
        <end position="78"/>
    </location>
</feature>
<keyword evidence="3" id="KW-0238">DNA-binding</keyword>
<keyword evidence="4" id="KW-0804">Transcription</keyword>
<comment type="caution">
    <text evidence="8">The sequence shown here is derived from an EMBL/GenBank/DDBJ whole genome shotgun (WGS) entry which is preliminary data.</text>
</comment>
<dbReference type="Gene3D" id="1.10.10.10">
    <property type="entry name" value="Winged helix-like DNA-binding domain superfamily/Winged helix DNA-binding domain"/>
    <property type="match status" value="1"/>
</dbReference>
<dbReference type="Pfam" id="PF07729">
    <property type="entry name" value="FCD"/>
    <property type="match status" value="1"/>
</dbReference>
<sequence length="243" mass="27667">MPLLKPIKVKRVSDQAYEQIRDLIFRGQLRPGEQIMPERDLAQALGVSRPTVREAIKQLVTMGLLEHRQGQGTFVRSINEQREANPLAAMIEGHSPTLEELLEVRMGLEGQAVSLAAQRATPEDIQILENALVHMLEENRAGRLGIEEDVSFHMAIAYATKNTVQVHIMKTFYDLLHYGIKENLHYLYEDPANLDMIGQQHTAIFKAIRDHDAEQAYAAMKRHITFVLNFFQERARAKAFVGK</sequence>
<gene>
    <name evidence="8" type="ORF">ENV52_13135</name>
</gene>
<evidence type="ECO:0000256" key="2">
    <source>
        <dbReference type="ARBA" id="ARBA00023015"/>
    </source>
</evidence>
<dbReference type="GO" id="GO:0003700">
    <property type="term" value="F:DNA-binding transcription factor activity"/>
    <property type="evidence" value="ECO:0007669"/>
    <property type="project" value="InterPro"/>
</dbReference>
<dbReference type="InterPro" id="IPR008920">
    <property type="entry name" value="TF_FadR/GntR_C"/>
</dbReference>
<dbReference type="PROSITE" id="PS50949">
    <property type="entry name" value="HTH_GNTR"/>
    <property type="match status" value="1"/>
</dbReference>
<evidence type="ECO:0000256" key="5">
    <source>
        <dbReference type="ARBA" id="ARBA00037357"/>
    </source>
</evidence>
<dbReference type="Pfam" id="PF00392">
    <property type="entry name" value="GntR"/>
    <property type="match status" value="1"/>
</dbReference>
<dbReference type="SUPFAM" id="SSF48008">
    <property type="entry name" value="GntR ligand-binding domain-like"/>
    <property type="match status" value="1"/>
</dbReference>
<organism evidence="8">
    <name type="scientific">Desulfobacca acetoxidans</name>
    <dbReference type="NCBI Taxonomy" id="60893"/>
    <lineage>
        <taxon>Bacteria</taxon>
        <taxon>Pseudomonadati</taxon>
        <taxon>Thermodesulfobacteriota</taxon>
        <taxon>Desulfobaccia</taxon>
        <taxon>Desulfobaccales</taxon>
        <taxon>Desulfobaccaceae</taxon>
        <taxon>Desulfobacca</taxon>
    </lineage>
</organism>
<dbReference type="PANTHER" id="PTHR43537">
    <property type="entry name" value="TRANSCRIPTIONAL REGULATOR, GNTR FAMILY"/>
    <property type="match status" value="1"/>
</dbReference>
<dbReference type="InterPro" id="IPR036388">
    <property type="entry name" value="WH-like_DNA-bd_sf"/>
</dbReference>
<name>A0A7V6A610_9BACT</name>
<dbReference type="SMART" id="SM00895">
    <property type="entry name" value="FCD"/>
    <property type="match status" value="1"/>
</dbReference>
<dbReference type="EMBL" id="DTGR01000203">
    <property type="protein sequence ID" value="HHS30631.1"/>
    <property type="molecule type" value="Genomic_DNA"/>
</dbReference>
<evidence type="ECO:0000256" key="3">
    <source>
        <dbReference type="ARBA" id="ARBA00023125"/>
    </source>
</evidence>
<evidence type="ECO:0000256" key="4">
    <source>
        <dbReference type="ARBA" id="ARBA00023163"/>
    </source>
</evidence>
<keyword evidence="1" id="KW-0678">Repressor</keyword>
<evidence type="ECO:0000313" key="8">
    <source>
        <dbReference type="EMBL" id="HHS30631.1"/>
    </source>
</evidence>